<feature type="domain" description="N-acetyltransferase" evidence="3">
    <location>
        <begin position="130"/>
        <end position="276"/>
    </location>
</feature>
<keyword evidence="2" id="KW-1133">Transmembrane helix</keyword>
<keyword evidence="5" id="KW-1185">Reference proteome</keyword>
<evidence type="ECO:0000313" key="4">
    <source>
        <dbReference type="EMBL" id="CAH0401757.1"/>
    </source>
</evidence>
<dbReference type="Pfam" id="PF00583">
    <property type="entry name" value="Acetyltransf_1"/>
    <property type="match status" value="1"/>
</dbReference>
<evidence type="ECO:0000256" key="2">
    <source>
        <dbReference type="SAM" id="Phobius"/>
    </source>
</evidence>
<keyword evidence="2" id="KW-0812">Transmembrane</keyword>
<accession>A0ABN8AZ75</accession>
<evidence type="ECO:0000256" key="1">
    <source>
        <dbReference type="ARBA" id="ARBA00022679"/>
    </source>
</evidence>
<evidence type="ECO:0000313" key="5">
    <source>
        <dbReference type="Proteomes" id="UP001153292"/>
    </source>
</evidence>
<organism evidence="4 5">
    <name type="scientific">Chilo suppressalis</name>
    <name type="common">Asiatic rice borer moth</name>
    <dbReference type="NCBI Taxonomy" id="168631"/>
    <lineage>
        <taxon>Eukaryota</taxon>
        <taxon>Metazoa</taxon>
        <taxon>Ecdysozoa</taxon>
        <taxon>Arthropoda</taxon>
        <taxon>Hexapoda</taxon>
        <taxon>Insecta</taxon>
        <taxon>Pterygota</taxon>
        <taxon>Neoptera</taxon>
        <taxon>Endopterygota</taxon>
        <taxon>Lepidoptera</taxon>
        <taxon>Glossata</taxon>
        <taxon>Ditrysia</taxon>
        <taxon>Pyraloidea</taxon>
        <taxon>Crambidae</taxon>
        <taxon>Crambinae</taxon>
        <taxon>Chilo</taxon>
    </lineage>
</organism>
<dbReference type="InterPro" id="IPR000182">
    <property type="entry name" value="GNAT_dom"/>
</dbReference>
<gene>
    <name evidence="4" type="ORF">CHILSU_LOCUS4992</name>
</gene>
<name>A0ABN8AZ75_CHISP</name>
<dbReference type="EMBL" id="OU963895">
    <property type="protein sequence ID" value="CAH0401757.1"/>
    <property type="molecule type" value="Genomic_DNA"/>
</dbReference>
<dbReference type="PROSITE" id="PS51186">
    <property type="entry name" value="GNAT"/>
    <property type="match status" value="1"/>
</dbReference>
<keyword evidence="2" id="KW-0472">Membrane</keyword>
<proteinExistence type="predicted"/>
<feature type="transmembrane region" description="Helical" evidence="2">
    <location>
        <begin position="73"/>
        <end position="102"/>
    </location>
</feature>
<reference evidence="4" key="1">
    <citation type="submission" date="2021-12" db="EMBL/GenBank/DDBJ databases">
        <authorList>
            <person name="King R."/>
        </authorList>
    </citation>
    <scope>NUCLEOTIDE SEQUENCE</scope>
</reference>
<dbReference type="InterPro" id="IPR050769">
    <property type="entry name" value="NAT_camello-type"/>
</dbReference>
<dbReference type="Gene3D" id="3.40.630.30">
    <property type="match status" value="1"/>
</dbReference>
<dbReference type="PANTHER" id="PTHR13947:SF37">
    <property type="entry name" value="LD18367P"/>
    <property type="match status" value="1"/>
</dbReference>
<dbReference type="InterPro" id="IPR016181">
    <property type="entry name" value="Acyl_CoA_acyltransferase"/>
</dbReference>
<evidence type="ECO:0000259" key="3">
    <source>
        <dbReference type="PROSITE" id="PS51186"/>
    </source>
</evidence>
<dbReference type="SUPFAM" id="SSF55729">
    <property type="entry name" value="Acyl-CoA N-acyltransferases (Nat)"/>
    <property type="match status" value="1"/>
</dbReference>
<dbReference type="CDD" id="cd04301">
    <property type="entry name" value="NAT_SF"/>
    <property type="match status" value="1"/>
</dbReference>
<keyword evidence="1" id="KW-0808">Transferase</keyword>
<dbReference type="PANTHER" id="PTHR13947">
    <property type="entry name" value="GNAT FAMILY N-ACETYLTRANSFERASE"/>
    <property type="match status" value="1"/>
</dbReference>
<dbReference type="Proteomes" id="UP001153292">
    <property type="component" value="Chromosome 2"/>
</dbReference>
<feature type="transmembrane region" description="Helical" evidence="2">
    <location>
        <begin position="108"/>
        <end position="127"/>
    </location>
</feature>
<sequence>MRLGHNCSSSHLAKLGIVNNNICACGTGAEDLNHIFFECSMSGVIVVRLSQPADEAARVELVRSGFTSYQRDAFLLFFFQELTLQWCVLGGAVLFIFCGVSVTGCLLLLPAAALVVATSVYISHLALADKHVQNMRKEMVGLVAEYRGPLVNDPASVSTRLVSELEGGMREGDGTKGRSARIVGTASVSEAWGSTGGGWLHALAVHPHWRRRGVGRALVGGARVWTGARGLHSLQCVLGELQEGARHLLHRDGWEARGWYHRKVCGSAITLQLAHFSVPTLHTYA</sequence>
<protein>
    <recommendedName>
        <fullName evidence="3">N-acetyltransferase domain-containing protein</fullName>
    </recommendedName>
</protein>